<dbReference type="VEuPathDB" id="FungiDB:VP01_1015g4"/>
<organism evidence="1 2">
    <name type="scientific">Puccinia sorghi</name>
    <dbReference type="NCBI Taxonomy" id="27349"/>
    <lineage>
        <taxon>Eukaryota</taxon>
        <taxon>Fungi</taxon>
        <taxon>Dikarya</taxon>
        <taxon>Basidiomycota</taxon>
        <taxon>Pucciniomycotina</taxon>
        <taxon>Pucciniomycetes</taxon>
        <taxon>Pucciniales</taxon>
        <taxon>Pucciniaceae</taxon>
        <taxon>Puccinia</taxon>
    </lineage>
</organism>
<gene>
    <name evidence="1" type="ORF">VP01_1015g4</name>
</gene>
<dbReference type="Proteomes" id="UP000037035">
    <property type="component" value="Unassembled WGS sequence"/>
</dbReference>
<reference evidence="1 2" key="1">
    <citation type="submission" date="2015-08" db="EMBL/GenBank/DDBJ databases">
        <title>Next Generation Sequencing and Analysis of the Genome of Puccinia sorghi L Schw, the Causal Agent of Maize Common Rust.</title>
        <authorList>
            <person name="Rochi L."/>
            <person name="Burguener G."/>
            <person name="Darino M."/>
            <person name="Turjanski A."/>
            <person name="Kreff E."/>
            <person name="Dieguez M.J."/>
            <person name="Sacco F."/>
        </authorList>
    </citation>
    <scope>NUCLEOTIDE SEQUENCE [LARGE SCALE GENOMIC DNA]</scope>
    <source>
        <strain evidence="1 2">RO10H11247</strain>
    </source>
</reference>
<accession>A0A0L6VV96</accession>
<dbReference type="EMBL" id="LAVV01000177">
    <property type="protein sequence ID" value="KNZ64559.1"/>
    <property type="molecule type" value="Genomic_DNA"/>
</dbReference>
<sequence>MIDNDWNFNPSHLYLKLVTWFHQVKWLADQPLSNNLQKHGIGGLNSSP</sequence>
<protein>
    <submittedName>
        <fullName evidence="1">Uncharacterized protein</fullName>
    </submittedName>
</protein>
<proteinExistence type="predicted"/>
<keyword evidence="2" id="KW-1185">Reference proteome</keyword>
<evidence type="ECO:0000313" key="2">
    <source>
        <dbReference type="Proteomes" id="UP000037035"/>
    </source>
</evidence>
<comment type="caution">
    <text evidence="1">The sequence shown here is derived from an EMBL/GenBank/DDBJ whole genome shotgun (WGS) entry which is preliminary data.</text>
</comment>
<name>A0A0L6VV96_9BASI</name>
<evidence type="ECO:0000313" key="1">
    <source>
        <dbReference type="EMBL" id="KNZ64559.1"/>
    </source>
</evidence>
<dbReference type="AlphaFoldDB" id="A0A0L6VV96"/>